<evidence type="ECO:0000313" key="3">
    <source>
        <dbReference type="EMBL" id="MDR7162606.1"/>
    </source>
</evidence>
<keyword evidence="1" id="KW-1133">Transmembrane helix</keyword>
<evidence type="ECO:0000313" key="4">
    <source>
        <dbReference type="Proteomes" id="UP001262032"/>
    </source>
</evidence>
<feature type="transmembrane region" description="Helical" evidence="1">
    <location>
        <begin position="209"/>
        <end position="227"/>
    </location>
</feature>
<feature type="transmembrane region" description="Helical" evidence="1">
    <location>
        <begin position="81"/>
        <end position="99"/>
    </location>
</feature>
<dbReference type="GO" id="GO:0016020">
    <property type="term" value="C:membrane"/>
    <property type="evidence" value="ECO:0007669"/>
    <property type="project" value="TreeGrafter"/>
</dbReference>
<feature type="transmembrane region" description="Helical" evidence="1">
    <location>
        <begin position="161"/>
        <end position="178"/>
    </location>
</feature>
<sequence>MSSGETAVRNRIEFLDAVRGVAASLVVFHHLMVNISPEYRWFGHTFFDPGRIGVVAFFLVSGYVIPLSLRRGTQNAFWIKRFFRLFPVYWVAFALYFAVAHKSISDAPLWVWGMNFLMLNGLLGLVSILPPAWTLSIELLFYIQSSTARLRGVLDRTVHFGWLWLVLFLALAAGSRALEKDLPLTLPLLMFCAALGHSLYLRDHGGSRIWRYLLGAGLVLGPVGTYVRGHDGEWAPLTYSLSFILGLCLFLVFYLLQARSVPNALKWLGGISYSLYLFHITITHTFHDLLGLDGPLYFMVGAAASVGIAHLAHRYVEKPFNRLGHGLSRTRIKAAIGASSS</sequence>
<dbReference type="GeneID" id="97420773"/>
<protein>
    <submittedName>
        <fullName evidence="3">Peptidoglycan/LPS O-acetylase OafA/YrhL</fullName>
    </submittedName>
</protein>
<evidence type="ECO:0000259" key="2">
    <source>
        <dbReference type="Pfam" id="PF01757"/>
    </source>
</evidence>
<dbReference type="AlphaFoldDB" id="A0AAW8N6I4"/>
<feature type="transmembrane region" description="Helical" evidence="1">
    <location>
        <begin position="184"/>
        <end position="202"/>
    </location>
</feature>
<keyword evidence="1" id="KW-0472">Membrane</keyword>
<gene>
    <name evidence="3" type="ORF">J2X12_000607</name>
</gene>
<dbReference type="PANTHER" id="PTHR23028">
    <property type="entry name" value="ACETYLTRANSFERASE"/>
    <property type="match status" value="1"/>
</dbReference>
<comment type="caution">
    <text evidence="3">The sequence shown here is derived from an EMBL/GenBank/DDBJ whole genome shotgun (WGS) entry which is preliminary data.</text>
</comment>
<dbReference type="InterPro" id="IPR050879">
    <property type="entry name" value="Acyltransferase_3"/>
</dbReference>
<feature type="domain" description="Acyltransferase 3" evidence="2">
    <location>
        <begin position="13"/>
        <end position="310"/>
    </location>
</feature>
<accession>A0AAW8N6I4</accession>
<feature type="transmembrane region" description="Helical" evidence="1">
    <location>
        <begin position="12"/>
        <end position="32"/>
    </location>
</feature>
<feature type="transmembrane region" description="Helical" evidence="1">
    <location>
        <begin position="294"/>
        <end position="312"/>
    </location>
</feature>
<dbReference type="InterPro" id="IPR002656">
    <property type="entry name" value="Acyl_transf_3_dom"/>
</dbReference>
<dbReference type="GO" id="GO:0016747">
    <property type="term" value="F:acyltransferase activity, transferring groups other than amino-acyl groups"/>
    <property type="evidence" value="ECO:0007669"/>
    <property type="project" value="InterPro"/>
</dbReference>
<dbReference type="PANTHER" id="PTHR23028:SF53">
    <property type="entry name" value="ACYL_TRANSF_3 DOMAIN-CONTAINING PROTEIN"/>
    <property type="match status" value="1"/>
</dbReference>
<dbReference type="RefSeq" id="WP_310108631.1">
    <property type="nucleotide sequence ID" value="NZ_JAVDTN010000001.1"/>
</dbReference>
<proteinExistence type="predicted"/>
<organism evidence="3 4">
    <name type="scientific">Pseudarthrobacter oxydans</name>
    <name type="common">Arthrobacter oxydans</name>
    <dbReference type="NCBI Taxonomy" id="1671"/>
    <lineage>
        <taxon>Bacteria</taxon>
        <taxon>Bacillati</taxon>
        <taxon>Actinomycetota</taxon>
        <taxon>Actinomycetes</taxon>
        <taxon>Micrococcales</taxon>
        <taxon>Micrococcaceae</taxon>
        <taxon>Pseudarthrobacter</taxon>
    </lineage>
</organism>
<dbReference type="Pfam" id="PF01757">
    <property type="entry name" value="Acyl_transf_3"/>
    <property type="match status" value="1"/>
</dbReference>
<feature type="transmembrane region" description="Helical" evidence="1">
    <location>
        <begin position="52"/>
        <end position="69"/>
    </location>
</feature>
<dbReference type="EMBL" id="JAVDWN010000001">
    <property type="protein sequence ID" value="MDR7162606.1"/>
    <property type="molecule type" value="Genomic_DNA"/>
</dbReference>
<feature type="transmembrane region" description="Helical" evidence="1">
    <location>
        <begin position="239"/>
        <end position="257"/>
    </location>
</feature>
<evidence type="ECO:0000256" key="1">
    <source>
        <dbReference type="SAM" id="Phobius"/>
    </source>
</evidence>
<feature type="transmembrane region" description="Helical" evidence="1">
    <location>
        <begin position="264"/>
        <end position="282"/>
    </location>
</feature>
<name>A0AAW8N6I4_PSEOX</name>
<feature type="transmembrane region" description="Helical" evidence="1">
    <location>
        <begin position="119"/>
        <end position="141"/>
    </location>
</feature>
<dbReference type="Proteomes" id="UP001262032">
    <property type="component" value="Unassembled WGS sequence"/>
</dbReference>
<keyword evidence="1" id="KW-0812">Transmembrane</keyword>
<dbReference type="GO" id="GO:0000271">
    <property type="term" value="P:polysaccharide biosynthetic process"/>
    <property type="evidence" value="ECO:0007669"/>
    <property type="project" value="TreeGrafter"/>
</dbReference>
<reference evidence="3" key="1">
    <citation type="submission" date="2023-07" db="EMBL/GenBank/DDBJ databases">
        <title>Sorghum-associated microbial communities from plants grown in Nebraska, USA.</title>
        <authorList>
            <person name="Schachtman D."/>
        </authorList>
    </citation>
    <scope>NUCLEOTIDE SEQUENCE</scope>
    <source>
        <strain evidence="3">BE261</strain>
    </source>
</reference>